<protein>
    <submittedName>
        <fullName evidence="1">Uncharacterized protein</fullName>
    </submittedName>
</protein>
<evidence type="ECO:0000313" key="2">
    <source>
        <dbReference type="Proteomes" id="UP000816034"/>
    </source>
</evidence>
<gene>
    <name evidence="1" type="ORF">C9374_000680</name>
</gene>
<dbReference type="RefSeq" id="XP_044552508.1">
    <property type="nucleotide sequence ID" value="XM_044696700.1"/>
</dbReference>
<name>A0AA88GU88_NAELO</name>
<dbReference type="AlphaFoldDB" id="A0AA88GU88"/>
<comment type="caution">
    <text evidence="1">The sequence shown here is derived from an EMBL/GenBank/DDBJ whole genome shotgun (WGS) entry which is preliminary data.</text>
</comment>
<dbReference type="GeneID" id="68093142"/>
<organism evidence="1 2">
    <name type="scientific">Naegleria lovaniensis</name>
    <name type="common">Amoeba</name>
    <dbReference type="NCBI Taxonomy" id="51637"/>
    <lineage>
        <taxon>Eukaryota</taxon>
        <taxon>Discoba</taxon>
        <taxon>Heterolobosea</taxon>
        <taxon>Tetramitia</taxon>
        <taxon>Eutetramitia</taxon>
        <taxon>Vahlkampfiidae</taxon>
        <taxon>Naegleria</taxon>
    </lineage>
</organism>
<dbReference type="Proteomes" id="UP000816034">
    <property type="component" value="Unassembled WGS sequence"/>
</dbReference>
<accession>A0AA88GU88</accession>
<keyword evidence="2" id="KW-1185">Reference proteome</keyword>
<sequence>MIISSFVGSSFIATKLFSGEESWPYHVHSPVDTTHEAHFIKNICGEDQYVHSSSSHHHHHEDQHEQIDYYLHVKIHGYGSLDGDLSELEQVMGLPIASIDIHRLYISTSSFYPLTEMEMALIPYNAHVLLYSSSKLEKEVQLHIGSIEQVKPLLKNKQLHVYLPYSFVTEQQWHDKARRQFIYRIDSQEEKNMITHSCEYLDLEKYSKLLRVLSIHDDESMNVERWAGQSWSFFLPSYCFEKGIIEKSFCESYDP</sequence>
<dbReference type="EMBL" id="PYSW02000010">
    <property type="protein sequence ID" value="KAG2388516.1"/>
    <property type="molecule type" value="Genomic_DNA"/>
</dbReference>
<reference evidence="1 2" key="1">
    <citation type="journal article" date="2018" name="BMC Genomics">
        <title>The genome of Naegleria lovaniensis, the basis for a comparative approach to unravel pathogenicity factors of the human pathogenic amoeba N. fowleri.</title>
        <authorList>
            <person name="Liechti N."/>
            <person name="Schurch N."/>
            <person name="Bruggmann R."/>
            <person name="Wittwer M."/>
        </authorList>
    </citation>
    <scope>NUCLEOTIDE SEQUENCE [LARGE SCALE GENOMIC DNA]</scope>
    <source>
        <strain evidence="1 2">ATCC 30569</strain>
    </source>
</reference>
<evidence type="ECO:0000313" key="1">
    <source>
        <dbReference type="EMBL" id="KAG2388516.1"/>
    </source>
</evidence>
<proteinExistence type="predicted"/>